<dbReference type="EMBL" id="JAWDGP010000364">
    <property type="protein sequence ID" value="KAK3801142.1"/>
    <property type="molecule type" value="Genomic_DNA"/>
</dbReference>
<feature type="compositionally biased region" description="Polar residues" evidence="1">
    <location>
        <begin position="54"/>
        <end position="68"/>
    </location>
</feature>
<dbReference type="AlphaFoldDB" id="A0AAE1B7R1"/>
<keyword evidence="3" id="KW-1185">Reference proteome</keyword>
<reference evidence="2" key="1">
    <citation type="journal article" date="2023" name="G3 (Bethesda)">
        <title>A reference genome for the long-term kleptoplast-retaining sea slug Elysia crispata morphotype clarki.</title>
        <authorList>
            <person name="Eastman K.E."/>
            <person name="Pendleton A.L."/>
            <person name="Shaikh M.A."/>
            <person name="Suttiyut T."/>
            <person name="Ogas R."/>
            <person name="Tomko P."/>
            <person name="Gavelis G."/>
            <person name="Widhalm J.R."/>
            <person name="Wisecaver J.H."/>
        </authorList>
    </citation>
    <scope>NUCLEOTIDE SEQUENCE</scope>
    <source>
        <strain evidence="2">ECLA1</strain>
    </source>
</reference>
<evidence type="ECO:0000313" key="3">
    <source>
        <dbReference type="Proteomes" id="UP001283361"/>
    </source>
</evidence>
<feature type="region of interest" description="Disordered" evidence="1">
    <location>
        <begin position="32"/>
        <end position="136"/>
    </location>
</feature>
<proteinExistence type="predicted"/>
<protein>
    <submittedName>
        <fullName evidence="2">Uncharacterized protein</fullName>
    </submittedName>
</protein>
<dbReference type="Proteomes" id="UP001283361">
    <property type="component" value="Unassembled WGS sequence"/>
</dbReference>
<name>A0AAE1B7R1_9GAST</name>
<feature type="compositionally biased region" description="Low complexity" evidence="1">
    <location>
        <begin position="85"/>
        <end position="94"/>
    </location>
</feature>
<evidence type="ECO:0000313" key="2">
    <source>
        <dbReference type="EMBL" id="KAK3801142.1"/>
    </source>
</evidence>
<sequence>MFSRLLQIFCLSANSNTRSHYTNPLPPSLNNSTLDWPESASPGRYSPHNLLGDHTTTTFDISNSSDPPESSHFRIGTSTNNLSFQSSENNQHQHQQPRWRQSRTSTDNGFHTAMEPPASGYPGDLSHETSSTSEIDIFSSPRLRRFSYPLVSESTWNGDDGDNSGIDDILG</sequence>
<gene>
    <name evidence="2" type="ORF">RRG08_006862</name>
</gene>
<organism evidence="2 3">
    <name type="scientific">Elysia crispata</name>
    <name type="common">lettuce slug</name>
    <dbReference type="NCBI Taxonomy" id="231223"/>
    <lineage>
        <taxon>Eukaryota</taxon>
        <taxon>Metazoa</taxon>
        <taxon>Spiralia</taxon>
        <taxon>Lophotrochozoa</taxon>
        <taxon>Mollusca</taxon>
        <taxon>Gastropoda</taxon>
        <taxon>Heterobranchia</taxon>
        <taxon>Euthyneura</taxon>
        <taxon>Panpulmonata</taxon>
        <taxon>Sacoglossa</taxon>
        <taxon>Placobranchoidea</taxon>
        <taxon>Plakobranchidae</taxon>
        <taxon>Elysia</taxon>
    </lineage>
</organism>
<comment type="caution">
    <text evidence="2">The sequence shown here is derived from an EMBL/GenBank/DDBJ whole genome shotgun (WGS) entry which is preliminary data.</text>
</comment>
<evidence type="ECO:0000256" key="1">
    <source>
        <dbReference type="SAM" id="MobiDB-lite"/>
    </source>
</evidence>
<feature type="region of interest" description="Disordered" evidence="1">
    <location>
        <begin position="152"/>
        <end position="171"/>
    </location>
</feature>
<accession>A0AAE1B7R1</accession>